<evidence type="ECO:0000256" key="1">
    <source>
        <dbReference type="ARBA" id="ARBA00022562"/>
    </source>
</evidence>
<dbReference type="PRINTS" id="PR00924">
    <property type="entry name" value="ALKEXNUCLASE"/>
</dbReference>
<evidence type="ECO:0000313" key="8">
    <source>
        <dbReference type="EMBL" id="ARW78100.1"/>
    </source>
</evidence>
<dbReference type="InterPro" id="IPR034720">
    <property type="entry name" value="Viral_alk_exo"/>
</dbReference>
<accession>A0A1Z1NEG6</accession>
<keyword evidence="2" id="KW-0945">Host-virus interaction</keyword>
<reference evidence="8" key="1">
    <citation type="submission" date="2017-04" db="EMBL/GenBank/DDBJ databases">
        <title>Genome sequence of delphinid gammaherpesvirus 1 from an Atlantic bottlenose dolphin (Tursiops truncatus).</title>
        <authorList>
            <person name="Davison A.J."/>
            <person name="Subramaniam K."/>
            <person name="Kerr K."/>
            <person name="Jacob J.J."/>
            <person name="Landrau-Giovannetti N."/>
            <person name="Waltzek T.B."/>
        </authorList>
    </citation>
    <scope>NUCLEOTIDE SEQUENCE [LARGE SCALE GENOMIC DNA]</scope>
    <source>
        <strain evidence="8">Sarasota</strain>
    </source>
</reference>
<dbReference type="SUPFAM" id="SSF52980">
    <property type="entry name" value="Restriction endonuclease-like"/>
    <property type="match status" value="1"/>
</dbReference>
<dbReference type="GO" id="GO:0004519">
    <property type="term" value="F:endonuclease activity"/>
    <property type="evidence" value="ECO:0007669"/>
    <property type="project" value="UniProtKB-KW"/>
</dbReference>
<keyword evidence="4" id="KW-0255">Endonuclease</keyword>
<keyword evidence="7" id="KW-1035">Host cytoplasm</keyword>
<keyword evidence="5" id="KW-0378">Hydrolase</keyword>
<proteinExistence type="inferred from homology"/>
<evidence type="ECO:0000256" key="4">
    <source>
        <dbReference type="ARBA" id="ARBA00022759"/>
    </source>
</evidence>
<keyword evidence="9" id="KW-1185">Reference proteome</keyword>
<dbReference type="GeneID" id="33194250"/>
<dbReference type="GO" id="GO:0003677">
    <property type="term" value="F:DNA binding"/>
    <property type="evidence" value="ECO:0007669"/>
    <property type="project" value="InterPro"/>
</dbReference>
<dbReference type="OrthoDB" id="4574at10239"/>
<evidence type="ECO:0000256" key="6">
    <source>
        <dbReference type="ARBA" id="ARBA00022839"/>
    </source>
</evidence>
<dbReference type="Gene3D" id="1.20.120.860">
    <property type="entry name" value="Herpesvirus alkaline exonuclease, N-terminal domain"/>
    <property type="match status" value="1"/>
</dbReference>
<evidence type="ECO:0000256" key="7">
    <source>
        <dbReference type="ARBA" id="ARBA00023200"/>
    </source>
</evidence>
<evidence type="ECO:0000256" key="2">
    <source>
        <dbReference type="ARBA" id="ARBA00022581"/>
    </source>
</evidence>
<evidence type="ECO:0000313" key="9">
    <source>
        <dbReference type="Proteomes" id="UP000214863"/>
    </source>
</evidence>
<evidence type="ECO:0000256" key="5">
    <source>
        <dbReference type="ARBA" id="ARBA00022801"/>
    </source>
</evidence>
<dbReference type="EMBL" id="KY965444">
    <property type="protein sequence ID" value="ARW78100.1"/>
    <property type="molecule type" value="Genomic_DNA"/>
</dbReference>
<dbReference type="InterPro" id="IPR011335">
    <property type="entry name" value="Restrct_endonuc-II-like"/>
</dbReference>
<organism evidence="8">
    <name type="scientific">Common bottlenose dolphin gammaherpesvirus 1 strain Sarasota</name>
    <dbReference type="NCBI Taxonomy" id="2022783"/>
    <lineage>
        <taxon>Viruses</taxon>
        <taxon>Duplodnaviria</taxon>
        <taxon>Heunggongvirae</taxon>
        <taxon>Peploviricota</taxon>
        <taxon>Herviviricetes</taxon>
        <taxon>Herpesvirales</taxon>
        <taxon>Orthoherpesviridae</taxon>
        <taxon>Gammaherpesvirinae</taxon>
        <taxon>Bossavirus</taxon>
        <taxon>Bossavirus delphinidgamma1</taxon>
        <taxon>Delphinid gammaherpesvirus 1</taxon>
    </lineage>
</organism>
<keyword evidence="3" id="KW-0540">Nuclease</keyword>
<gene>
    <name evidence="8" type="primary">ORF37</name>
</gene>
<dbReference type="RefSeq" id="YP_009388538.1">
    <property type="nucleotide sequence ID" value="NC_035117.1"/>
</dbReference>
<keyword evidence="1" id="KW-1048">Host nucleus</keyword>
<protein>
    <submittedName>
        <fullName evidence="8">Deoxyribonuclease</fullName>
    </submittedName>
</protein>
<dbReference type="Pfam" id="PF01771">
    <property type="entry name" value="Viral_alk_exo"/>
    <property type="match status" value="1"/>
</dbReference>
<dbReference type="GO" id="GO:0004527">
    <property type="term" value="F:exonuclease activity"/>
    <property type="evidence" value="ECO:0007669"/>
    <property type="project" value="UniProtKB-KW"/>
</dbReference>
<dbReference type="InterPro" id="IPR001616">
    <property type="entry name" value="Herpes_alk_exo"/>
</dbReference>
<dbReference type="KEGG" id="vg:33194250"/>
<name>A0A1Z1NEG6_9GAMA</name>
<sequence>MEINLFDAQPLCHLVGHLTVEEQLEAIRLCTFSKFLKSREMVQFMSTMPSMPEMPAVRFVYMYYLFNKIGEFIGDVRLCGFLNKIIKENPSDEAAPVSSERGPQLGRVYAACRGLRPAQKATLGLILESMTRGQHENVVWDLIRDGTVSSSKFFKTLKKQIKPKNIFEPWHIENNHYVASAVAFGLRCENVVKNTICQLIHPRKVSVPQLGFMLSPMDGLFGVSPDLCLNASLRDDGTVNFRPDCEIFEIKCRFKYLFSKSEFDPLYPLYQKLFNDPCKQTLINFIGGISKPAVEFVPEGRIPSENDYLLTFDNDWNLKPQRKRKMCALHQAIQHAIKYNSAAESSVYLFTDPHDTNGRVDIKAHFKASLFINPKHSYFYQILLQYKIITNYIQNNPSPQHLGKPKAFIASAFFRKRHSSDPCTCYIGSEELDASQEIPVALLITPVFLPPTLILDSINKAAEFWKFCAQEEFSPAPWASSTLFASGDITP</sequence>
<keyword evidence="6" id="KW-0269">Exonuclease</keyword>
<dbReference type="HAMAP" id="MF_04009">
    <property type="entry name" value="HSV_AN"/>
    <property type="match status" value="1"/>
</dbReference>
<evidence type="ECO:0000256" key="3">
    <source>
        <dbReference type="ARBA" id="ARBA00022722"/>
    </source>
</evidence>
<dbReference type="Proteomes" id="UP000214863">
    <property type="component" value="Segment"/>
</dbReference>